<dbReference type="RefSeq" id="XP_042998385.1">
    <property type="nucleotide sequence ID" value="XM_043142451.1"/>
</dbReference>
<dbReference type="KEGG" id="uvi:66065731"/>
<sequence>MLPTACITIIPKTIAQRAKSFLFLDSSVRSGCFLSIHEAQSNQTHSQTYPDLGILRKPPVVIVVSCAIAAPLTLACCLRPAACGCPKERDPSDACRAQPKSPSMSSACRVPPRHALRMPSRSKALIEQPLFSLPSTSIFNCSQSSSKETPNSASVRAVETCRIVMLVRDLTVSLFFQIHWKPPRFRLCLQFLHVSV</sequence>
<dbReference type="GeneID" id="66065731"/>
<accession>A0A8E5HSJ6</accession>
<name>A0A8E5HSJ6_USTVR</name>
<keyword evidence="2" id="KW-1185">Reference proteome</keyword>
<evidence type="ECO:0000313" key="1">
    <source>
        <dbReference type="EMBL" id="QUC20712.1"/>
    </source>
</evidence>
<dbReference type="EMBL" id="CP072756">
    <property type="protein sequence ID" value="QUC20712.1"/>
    <property type="molecule type" value="Genomic_DNA"/>
</dbReference>
<reference evidence="1" key="1">
    <citation type="submission" date="2020-03" db="EMBL/GenBank/DDBJ databases">
        <title>A mixture of massive structural variations and highly conserved coding sequences in Ustilaginoidea virens genome.</title>
        <authorList>
            <person name="Zhang K."/>
            <person name="Zhao Z."/>
            <person name="Zhang Z."/>
            <person name="Li Y."/>
            <person name="Hsiang T."/>
            <person name="Sun W."/>
        </authorList>
    </citation>
    <scope>NUCLEOTIDE SEQUENCE</scope>
    <source>
        <strain evidence="1">UV-8b</strain>
    </source>
</reference>
<proteinExistence type="predicted"/>
<organism evidence="1 2">
    <name type="scientific">Ustilaginoidea virens</name>
    <name type="common">Rice false smut fungus</name>
    <name type="synonym">Villosiclava virens</name>
    <dbReference type="NCBI Taxonomy" id="1159556"/>
    <lineage>
        <taxon>Eukaryota</taxon>
        <taxon>Fungi</taxon>
        <taxon>Dikarya</taxon>
        <taxon>Ascomycota</taxon>
        <taxon>Pezizomycotina</taxon>
        <taxon>Sordariomycetes</taxon>
        <taxon>Hypocreomycetidae</taxon>
        <taxon>Hypocreales</taxon>
        <taxon>Clavicipitaceae</taxon>
        <taxon>Ustilaginoidea</taxon>
    </lineage>
</organism>
<gene>
    <name evidence="1" type="ORF">UV8b_04953</name>
</gene>
<evidence type="ECO:0000313" key="2">
    <source>
        <dbReference type="Proteomes" id="UP000027002"/>
    </source>
</evidence>
<dbReference type="Proteomes" id="UP000027002">
    <property type="component" value="Chromosome 4"/>
</dbReference>
<dbReference type="AlphaFoldDB" id="A0A8E5HSJ6"/>
<protein>
    <submittedName>
        <fullName evidence="1">Uncharacterized protein</fullName>
    </submittedName>
</protein>